<gene>
    <name evidence="1" type="ORF">FKW77_010120</name>
</gene>
<dbReference type="Pfam" id="PF13911">
    <property type="entry name" value="AhpC-TSA_2"/>
    <property type="match status" value="1"/>
</dbReference>
<reference evidence="1 2" key="1">
    <citation type="submission" date="2019-07" db="EMBL/GenBank/DDBJ databases">
        <title>Finished genome of Venturia effusa.</title>
        <authorList>
            <person name="Young C.A."/>
            <person name="Cox M.P."/>
            <person name="Ganley A.R.D."/>
            <person name="David W.J."/>
        </authorList>
    </citation>
    <scope>NUCLEOTIDE SEQUENCE [LARGE SCALE GENOMIC DNA]</scope>
    <source>
        <strain evidence="2">albino</strain>
    </source>
</reference>
<evidence type="ECO:0000313" key="1">
    <source>
        <dbReference type="EMBL" id="QDS70491.1"/>
    </source>
</evidence>
<protein>
    <submittedName>
        <fullName evidence="1">Uncharacterized protein</fullName>
    </submittedName>
</protein>
<dbReference type="Proteomes" id="UP000316270">
    <property type="component" value="Chromosome 4"/>
</dbReference>
<evidence type="ECO:0000313" key="2">
    <source>
        <dbReference type="Proteomes" id="UP000316270"/>
    </source>
</evidence>
<dbReference type="OrthoDB" id="40334at2759"/>
<accession>A0A517L4E9</accession>
<dbReference type="STRING" id="50376.A0A517L4E9"/>
<proteinExistence type="predicted"/>
<name>A0A517L4E9_9PEZI</name>
<dbReference type="InterPro" id="IPR032801">
    <property type="entry name" value="PXL2A/B/C"/>
</dbReference>
<dbReference type="AlphaFoldDB" id="A0A517L4E9"/>
<organism evidence="1 2">
    <name type="scientific">Venturia effusa</name>
    <dbReference type="NCBI Taxonomy" id="50376"/>
    <lineage>
        <taxon>Eukaryota</taxon>
        <taxon>Fungi</taxon>
        <taxon>Dikarya</taxon>
        <taxon>Ascomycota</taxon>
        <taxon>Pezizomycotina</taxon>
        <taxon>Dothideomycetes</taxon>
        <taxon>Pleosporomycetidae</taxon>
        <taxon>Venturiales</taxon>
        <taxon>Venturiaceae</taxon>
        <taxon>Venturia</taxon>
    </lineage>
</organism>
<dbReference type="EMBL" id="CP042188">
    <property type="protein sequence ID" value="QDS70491.1"/>
    <property type="molecule type" value="Genomic_DNA"/>
</dbReference>
<sequence length="214" mass="24305">MFEQLQDQIQVSDALPDANALAVAGDIPIVDSEGNSRPFKSIYSGELAIGEQQLVLFACQAYIKALCRSISLQTYFTLPIPTSITIIGLGSPKLINSYRRATGTQFPIYADPTRRLYKALGMSWTLRIGPQVDYMKGITEFQWMKGQIKQVREEEHSLRGKGGNVFWVGGEFMFKEEKPVWCHRMKSYRGHSEIETIKNLLGVEEEEEVFYHAM</sequence>
<keyword evidence="2" id="KW-1185">Reference proteome</keyword>